<feature type="region of interest" description="Disordered" evidence="14">
    <location>
        <begin position="129"/>
        <end position="150"/>
    </location>
</feature>
<dbReference type="InterPro" id="IPR039905">
    <property type="entry name" value="CD2BP2/Lin1"/>
</dbReference>
<dbReference type="GO" id="GO:0043021">
    <property type="term" value="F:ribonucleoprotein complex binding"/>
    <property type="evidence" value="ECO:0007669"/>
    <property type="project" value="Ensembl"/>
</dbReference>
<feature type="region of interest" description="Disordered" evidence="14">
    <location>
        <begin position="178"/>
        <end position="201"/>
    </location>
</feature>
<evidence type="ECO:0000256" key="1">
    <source>
        <dbReference type="ARBA" id="ARBA00004123"/>
    </source>
</evidence>
<comment type="subcellular location">
    <subcellularLocation>
        <location evidence="2">Cytoplasm</location>
    </subcellularLocation>
    <subcellularLocation>
        <location evidence="1">Nucleus</location>
    </subcellularLocation>
</comment>
<dbReference type="Ensembl" id="ENSMPUT00000012500.1">
    <property type="protein sequence ID" value="ENSMPUP00000012299.1"/>
    <property type="gene ID" value="ENSMPUG00000012393.1"/>
</dbReference>
<feature type="compositionally biased region" description="Basic and acidic residues" evidence="14">
    <location>
        <begin position="129"/>
        <end position="139"/>
    </location>
</feature>
<proteinExistence type="predicted"/>
<dbReference type="SUPFAM" id="SSF55277">
    <property type="entry name" value="GYF domain"/>
    <property type="match status" value="1"/>
</dbReference>
<accession>M3YLU2</accession>
<dbReference type="FunFam" id="3.30.1490.40:FF:000002">
    <property type="entry name" value="CD2 antigen cytoplasmic tail-binding protein 2"/>
    <property type="match status" value="1"/>
</dbReference>
<dbReference type="EMBL" id="AEYP01082253">
    <property type="status" value="NOT_ANNOTATED_CDS"/>
    <property type="molecule type" value="Genomic_DNA"/>
</dbReference>
<dbReference type="Gene3D" id="3.30.1490.40">
    <property type="match status" value="1"/>
</dbReference>
<dbReference type="PANTHER" id="PTHR13138">
    <property type="entry name" value="PROTEIN LIN1"/>
    <property type="match status" value="1"/>
</dbReference>
<evidence type="ECO:0000256" key="7">
    <source>
        <dbReference type="ARBA" id="ARBA00022843"/>
    </source>
</evidence>
<keyword evidence="7" id="KW-0832">Ubl conjugation</keyword>
<dbReference type="PROSITE" id="PS50829">
    <property type="entry name" value="GYF"/>
    <property type="match status" value="1"/>
</dbReference>
<keyword evidence="5" id="KW-0597">Phosphoprotein</keyword>
<dbReference type="CDD" id="cd00072">
    <property type="entry name" value="GYF"/>
    <property type="match status" value="1"/>
</dbReference>
<dbReference type="HOGENOM" id="CLU_062973_0_0_1"/>
<dbReference type="Pfam" id="PF02213">
    <property type="entry name" value="GYF"/>
    <property type="match status" value="1"/>
</dbReference>
<sequence length="343" mass="37499">PCAVMPKRKVTFHGVGDEDDDARVPRKKLADPGTGAGGPGSRFKDKHSLDSDEEDDAERPSKYDILASEDVEGQEAATLPSEGGVRITPFNLQEEMEEGHFDADGNYFLNRDAQIRDSWLDNIDWVKIRERPPDQRPPSDSEEEDGLGQTPMSAQALLEGLLELLLPRETVAGALRRLGARGGGGKGGGKGAGRPSSPQRLDRLSGLADQMVARGNLGVYQETRERLAMRLKGLGSQTQAPPEPTPPPSLDMFADEVAEGELETPTPTQKGEAELPGDGLVDVMWEYKWENTGDAELYGPFTSSQMQTWVNGGYFADGVYCRKLDPPGGQFYNSKRIDFDLYT</sequence>
<name>M3YLU2_MUSPF</name>
<evidence type="ECO:0000256" key="8">
    <source>
        <dbReference type="ARBA" id="ARBA00022990"/>
    </source>
</evidence>
<feature type="domain" description="GYF" evidence="15">
    <location>
        <begin position="282"/>
        <end position="340"/>
    </location>
</feature>
<dbReference type="GO" id="GO:0001650">
    <property type="term" value="C:fibrillar center"/>
    <property type="evidence" value="ECO:0007669"/>
    <property type="project" value="Ensembl"/>
</dbReference>
<protein>
    <recommendedName>
        <fullName evidence="13">CD2 antigen cytoplasmic tail-binding protein 2</fullName>
    </recommendedName>
</protein>
<evidence type="ECO:0000256" key="6">
    <source>
        <dbReference type="ARBA" id="ARBA00022664"/>
    </source>
</evidence>
<keyword evidence="9" id="KW-0508">mRNA splicing</keyword>
<organism evidence="16">
    <name type="scientific">Mustela putorius furo</name>
    <name type="common">European domestic ferret</name>
    <name type="synonym">Mustela furo</name>
    <dbReference type="NCBI Taxonomy" id="9669"/>
    <lineage>
        <taxon>Eukaryota</taxon>
        <taxon>Metazoa</taxon>
        <taxon>Chordata</taxon>
        <taxon>Craniata</taxon>
        <taxon>Vertebrata</taxon>
        <taxon>Euteleostomi</taxon>
        <taxon>Mammalia</taxon>
        <taxon>Eutheria</taxon>
        <taxon>Laurasiatheria</taxon>
        <taxon>Carnivora</taxon>
        <taxon>Caniformia</taxon>
        <taxon>Musteloidea</taxon>
        <taxon>Mustelidae</taxon>
        <taxon>Mustelinae</taxon>
        <taxon>Mustela</taxon>
    </lineage>
</organism>
<evidence type="ECO:0000256" key="14">
    <source>
        <dbReference type="SAM" id="MobiDB-lite"/>
    </source>
</evidence>
<dbReference type="GO" id="GO:0005682">
    <property type="term" value="C:U5 snRNP"/>
    <property type="evidence" value="ECO:0007669"/>
    <property type="project" value="Ensembl"/>
</dbReference>
<evidence type="ECO:0000256" key="2">
    <source>
        <dbReference type="ARBA" id="ARBA00004496"/>
    </source>
</evidence>
<evidence type="ECO:0000256" key="4">
    <source>
        <dbReference type="ARBA" id="ARBA00022499"/>
    </source>
</evidence>
<dbReference type="InterPro" id="IPR003169">
    <property type="entry name" value="GYF"/>
</dbReference>
<feature type="compositionally biased region" description="Gly residues" evidence="14">
    <location>
        <begin position="180"/>
        <end position="192"/>
    </location>
</feature>
<dbReference type="OMA" id="GENTNFY"/>
<evidence type="ECO:0000259" key="15">
    <source>
        <dbReference type="PROSITE" id="PS50829"/>
    </source>
</evidence>
<keyword evidence="3" id="KW-0963">Cytoplasm</keyword>
<evidence type="ECO:0000256" key="9">
    <source>
        <dbReference type="ARBA" id="ARBA00023187"/>
    </source>
</evidence>
<keyword evidence="10" id="KW-0539">Nucleus</keyword>
<evidence type="ECO:0000313" key="16">
    <source>
        <dbReference type="Ensembl" id="ENSMPUP00000012299.1"/>
    </source>
</evidence>
<comment type="function">
    <text evidence="11">Involved in pre-mRNA splicing as component of the U5 snRNP complex that is involved in spliceosome assembly.</text>
</comment>
<dbReference type="SMART" id="SM00444">
    <property type="entry name" value="GYF"/>
    <property type="match status" value="1"/>
</dbReference>
<evidence type="ECO:0000256" key="11">
    <source>
        <dbReference type="ARBA" id="ARBA00056564"/>
    </source>
</evidence>
<keyword evidence="8" id="KW-0007">Acetylation</keyword>
<dbReference type="AlphaFoldDB" id="M3YLU2"/>
<dbReference type="GO" id="GO:0005829">
    <property type="term" value="C:cytosol"/>
    <property type="evidence" value="ECO:0007669"/>
    <property type="project" value="Ensembl"/>
</dbReference>
<dbReference type="InParanoid" id="M3YLU2"/>
<keyword evidence="6" id="KW-0507">mRNA processing</keyword>
<dbReference type="GO" id="GO:0006397">
    <property type="term" value="P:mRNA processing"/>
    <property type="evidence" value="ECO:0007669"/>
    <property type="project" value="UniProtKB-KW"/>
</dbReference>
<evidence type="ECO:0000256" key="12">
    <source>
        <dbReference type="ARBA" id="ARBA00064937"/>
    </source>
</evidence>
<evidence type="ECO:0000256" key="10">
    <source>
        <dbReference type="ARBA" id="ARBA00023242"/>
    </source>
</evidence>
<gene>
    <name evidence="16" type="primary">CD2BP2</name>
</gene>
<comment type="subunit">
    <text evidence="12">Component of the U5 snRNP complex composed of the U5 snRNA and at least PRPF6, PRPF8, SNRNP200, EFTUD2, SNRNP40, DDX23, TXNL4A and CD2BP2. Interacts directly with TXNL4A and PRPF6. Interacts (via GYF domain) with CD2 (via Pro-rich sequence in the cytoplasmic domain). Interacts with PQBP1.</text>
</comment>
<keyword evidence="4" id="KW-1017">Isopeptide bond</keyword>
<evidence type="ECO:0000256" key="13">
    <source>
        <dbReference type="ARBA" id="ARBA00070924"/>
    </source>
</evidence>
<feature type="compositionally biased region" description="Basic residues" evidence="14">
    <location>
        <begin position="1"/>
        <end position="11"/>
    </location>
</feature>
<dbReference type="eggNOG" id="KOG2950">
    <property type="taxonomic scope" value="Eukaryota"/>
</dbReference>
<reference evidence="16" key="1">
    <citation type="submission" date="2024-06" db="UniProtKB">
        <authorList>
            <consortium name="Ensembl"/>
        </authorList>
    </citation>
    <scope>IDENTIFICATION</scope>
</reference>
<dbReference type="STRING" id="9669.ENSMPUP00000012299"/>
<evidence type="ECO:0000256" key="5">
    <source>
        <dbReference type="ARBA" id="ARBA00022553"/>
    </source>
</evidence>
<dbReference type="GO" id="GO:0008380">
    <property type="term" value="P:RNA splicing"/>
    <property type="evidence" value="ECO:0007669"/>
    <property type="project" value="UniProtKB-KW"/>
</dbReference>
<dbReference type="GeneTree" id="ENSGT00390000012483"/>
<dbReference type="InterPro" id="IPR035445">
    <property type="entry name" value="GYF-like_dom_sf"/>
</dbReference>
<dbReference type="PANTHER" id="PTHR13138:SF3">
    <property type="entry name" value="CD2 ANTIGEN CYTOPLASMIC TAIL-BINDING PROTEIN 2"/>
    <property type="match status" value="1"/>
</dbReference>
<feature type="region of interest" description="Disordered" evidence="14">
    <location>
        <begin position="1"/>
        <end position="86"/>
    </location>
</feature>
<evidence type="ECO:0000256" key="3">
    <source>
        <dbReference type="ARBA" id="ARBA00022490"/>
    </source>
</evidence>
<dbReference type="GO" id="GO:0016607">
    <property type="term" value="C:nuclear speck"/>
    <property type="evidence" value="ECO:0007669"/>
    <property type="project" value="Ensembl"/>
</dbReference>